<evidence type="ECO:0000313" key="1">
    <source>
        <dbReference type="EMBL" id="SUA31488.1"/>
    </source>
</evidence>
<protein>
    <submittedName>
        <fullName evidence="1">Uncharacterized protein</fullName>
    </submittedName>
</protein>
<sequence>MLEQAPTEDTPDLKRVRQSKTHTVWRNAHPFDPDIAFRLICWFPPNSSTVVVALFAADKAHMGDVFYNSVGTRADAAIQQWLNETLEEAHE</sequence>
<dbReference type="EMBL" id="UGQY01000006">
    <property type="protein sequence ID" value="SUA31488.1"/>
    <property type="molecule type" value="Genomic_DNA"/>
</dbReference>
<evidence type="ECO:0000313" key="2">
    <source>
        <dbReference type="Proteomes" id="UP000255389"/>
    </source>
</evidence>
<gene>
    <name evidence="1" type="ORF">NCTC1542_06843</name>
</gene>
<name>A0A378WCY8_MYCFO</name>
<dbReference type="AlphaFoldDB" id="A0A378WCY8"/>
<organism evidence="1 2">
    <name type="scientific">Mycolicibacterium fortuitum</name>
    <name type="common">Mycobacterium fortuitum</name>
    <dbReference type="NCBI Taxonomy" id="1766"/>
    <lineage>
        <taxon>Bacteria</taxon>
        <taxon>Bacillati</taxon>
        <taxon>Actinomycetota</taxon>
        <taxon>Actinomycetes</taxon>
        <taxon>Mycobacteriales</taxon>
        <taxon>Mycobacteriaceae</taxon>
        <taxon>Mycolicibacterium</taxon>
    </lineage>
</organism>
<dbReference type="Proteomes" id="UP000255389">
    <property type="component" value="Unassembled WGS sequence"/>
</dbReference>
<accession>A0A378WCY8</accession>
<proteinExistence type="predicted"/>
<reference evidence="1 2" key="1">
    <citation type="submission" date="2018-06" db="EMBL/GenBank/DDBJ databases">
        <authorList>
            <consortium name="Pathogen Informatics"/>
            <person name="Doyle S."/>
        </authorList>
    </citation>
    <scope>NUCLEOTIDE SEQUENCE [LARGE SCALE GENOMIC DNA]</scope>
    <source>
        <strain evidence="1 2">NCTC1542</strain>
    </source>
</reference>